<organism evidence="2">
    <name type="scientific">Eiseniibacteriota bacterium</name>
    <dbReference type="NCBI Taxonomy" id="2212470"/>
    <lineage>
        <taxon>Bacteria</taxon>
        <taxon>Candidatus Eiseniibacteriota</taxon>
    </lineage>
</organism>
<comment type="caution">
    <text evidence="2">The sequence shown here is derived from an EMBL/GenBank/DDBJ whole genome shotgun (WGS) entry which is preliminary data.</text>
</comment>
<reference evidence="2" key="1">
    <citation type="journal article" date="2020" name="mSystems">
        <title>Genome- and Community-Level Interaction Insights into Carbon Utilization and Element Cycling Functions of Hydrothermarchaeota in Hydrothermal Sediment.</title>
        <authorList>
            <person name="Zhou Z."/>
            <person name="Liu Y."/>
            <person name="Xu W."/>
            <person name="Pan J."/>
            <person name="Luo Z.H."/>
            <person name="Li M."/>
        </authorList>
    </citation>
    <scope>NUCLEOTIDE SEQUENCE [LARGE SCALE GENOMIC DNA]</scope>
    <source>
        <strain evidence="2">SpSt-381</strain>
    </source>
</reference>
<evidence type="ECO:0000256" key="1">
    <source>
        <dbReference type="SAM" id="Phobius"/>
    </source>
</evidence>
<dbReference type="AlphaFoldDB" id="A0A832I0I6"/>
<accession>A0A832I0I6</accession>
<feature type="transmembrane region" description="Helical" evidence="1">
    <location>
        <begin position="103"/>
        <end position="123"/>
    </location>
</feature>
<keyword evidence="1" id="KW-0812">Transmembrane</keyword>
<protein>
    <submittedName>
        <fullName evidence="2">Uncharacterized protein</fullName>
    </submittedName>
</protein>
<sequence>MDNPQDWPKLQAAADYLSVRRTVRVSAVVGLFFGAIATAVGALPPSMPLLAACGVLLAAAALADLATAHPVALAVEGGALVVTGLALFMITTAQAAADGGGRNVAHFALLGLFQTGWGAMALARLPRLARAHAAHASPEVLRRVAESIEALRAASSARDERVVEFTTQDLHAHRHKLRLTPLGALCLLDDGREVAVVARRDISFQPVDRNAQGDEQRATARIGARFLDVRISREDLRRVQTWRRGHAIARRAAA</sequence>
<keyword evidence="1" id="KW-1133">Transmembrane helix</keyword>
<proteinExistence type="predicted"/>
<keyword evidence="1" id="KW-0472">Membrane</keyword>
<feature type="transmembrane region" description="Helical" evidence="1">
    <location>
        <begin position="25"/>
        <end position="43"/>
    </location>
</feature>
<gene>
    <name evidence="2" type="ORF">ENR23_03085</name>
</gene>
<feature type="transmembrane region" description="Helical" evidence="1">
    <location>
        <begin position="49"/>
        <end position="66"/>
    </location>
</feature>
<name>A0A832I0I6_UNCEI</name>
<evidence type="ECO:0000313" key="2">
    <source>
        <dbReference type="EMBL" id="HGZ42406.1"/>
    </source>
</evidence>
<dbReference type="EMBL" id="DSQF01000004">
    <property type="protein sequence ID" value="HGZ42406.1"/>
    <property type="molecule type" value="Genomic_DNA"/>
</dbReference>
<feature type="transmembrane region" description="Helical" evidence="1">
    <location>
        <begin position="78"/>
        <end position="97"/>
    </location>
</feature>